<evidence type="ECO:0000313" key="1">
    <source>
        <dbReference type="EMBL" id="POG82607.1"/>
    </source>
</evidence>
<evidence type="ECO:0000313" key="2">
    <source>
        <dbReference type="Proteomes" id="UP000018888"/>
    </source>
</evidence>
<dbReference type="Proteomes" id="UP000018888">
    <property type="component" value="Unassembled WGS sequence"/>
</dbReference>
<reference evidence="1 2" key="1">
    <citation type="journal article" date="2013" name="Proc. Natl. Acad. Sci. U.S.A.">
        <title>Genome of an arbuscular mycorrhizal fungus provides insight into the oldest plant symbiosis.</title>
        <authorList>
            <person name="Tisserant E."/>
            <person name="Malbreil M."/>
            <person name="Kuo A."/>
            <person name="Kohler A."/>
            <person name="Symeonidi A."/>
            <person name="Balestrini R."/>
            <person name="Charron P."/>
            <person name="Duensing N."/>
            <person name="Frei Dit Frey N."/>
            <person name="Gianinazzi-Pearson V."/>
            <person name="Gilbert L.B."/>
            <person name="Handa Y."/>
            <person name="Herr J.R."/>
            <person name="Hijri M."/>
            <person name="Koul R."/>
            <person name="Kawaguchi M."/>
            <person name="Krajinski F."/>
            <person name="Lammers P.J."/>
            <person name="Masclaux F.G."/>
            <person name="Murat C."/>
            <person name="Morin E."/>
            <person name="Ndikumana S."/>
            <person name="Pagni M."/>
            <person name="Petitpierre D."/>
            <person name="Requena N."/>
            <person name="Rosikiewicz P."/>
            <person name="Riley R."/>
            <person name="Saito K."/>
            <person name="San Clemente H."/>
            <person name="Shapiro H."/>
            <person name="van Tuinen D."/>
            <person name="Becard G."/>
            <person name="Bonfante P."/>
            <person name="Paszkowski U."/>
            <person name="Shachar-Hill Y.Y."/>
            <person name="Tuskan G.A."/>
            <person name="Young P.W."/>
            <person name="Sanders I.R."/>
            <person name="Henrissat B."/>
            <person name="Rensing S.A."/>
            <person name="Grigoriev I.V."/>
            <person name="Corradi N."/>
            <person name="Roux C."/>
            <person name="Martin F."/>
        </authorList>
    </citation>
    <scope>NUCLEOTIDE SEQUENCE [LARGE SCALE GENOMIC DNA]</scope>
    <source>
        <strain evidence="1 2">DAOM 197198</strain>
    </source>
</reference>
<organism evidence="1 2">
    <name type="scientific">Rhizophagus irregularis (strain DAOM 181602 / DAOM 197198 / MUCL 43194)</name>
    <name type="common">Arbuscular mycorrhizal fungus</name>
    <name type="synonym">Glomus intraradices</name>
    <dbReference type="NCBI Taxonomy" id="747089"/>
    <lineage>
        <taxon>Eukaryota</taxon>
        <taxon>Fungi</taxon>
        <taxon>Fungi incertae sedis</taxon>
        <taxon>Mucoromycota</taxon>
        <taxon>Glomeromycotina</taxon>
        <taxon>Glomeromycetes</taxon>
        <taxon>Glomerales</taxon>
        <taxon>Glomeraceae</taxon>
        <taxon>Rhizophagus</taxon>
    </lineage>
</organism>
<name>A0A2H5S1P8_RHIID</name>
<proteinExistence type="predicted"/>
<sequence>MALTNLNEDFITNILENLSENTHDLYNCIQLNHSWSKIGVSILWRYYPWKNTFYSKKFWKPISHTILLSLPIPIKELIIFKDITKSYIINNHPMYNYISYCRILSQNLILKISNGILSENNFHNYFNQNILIEELWKLFLNNLPKIDYFILPNNLSLINFFEDDKYIKNFQNIVKLECTTRISQEIFNELSKITNNITELIIYIYFNYPNYDNIGLAKLISSQENLKWIKFISYDYEKCSNLTNLSNSLNSLTNTLISIEFKEEDISSLIINNSLINLKHLSIDLGKENTFIGKNMISLNSIELPSLEVLEITLFEINLFDSFITLLKQSNSKLKKIKIETNYIKDDNFITNYINTIIEYCPLIEDLNLWVTNNELKDIELLLSSCIKLNHLLLETRINEDENNEILEAKPFFELLSTRGLNNLKEINLIGKWNFNNEELENFLVNYDEEYKEGGLKIGFHCVNGDDKEKFENICQIFEEKGTLKKYEFNYR</sequence>
<evidence type="ECO:0008006" key="3">
    <source>
        <dbReference type="Google" id="ProtNLM"/>
    </source>
</evidence>
<dbReference type="VEuPathDB" id="FungiDB:RhiirFUN_006717"/>
<dbReference type="InterPro" id="IPR032675">
    <property type="entry name" value="LRR_dom_sf"/>
</dbReference>
<reference evidence="1 2" key="2">
    <citation type="journal article" date="2018" name="New Phytol.">
        <title>High intraspecific genome diversity in the model arbuscular mycorrhizal symbiont Rhizophagus irregularis.</title>
        <authorList>
            <person name="Chen E.C.H."/>
            <person name="Morin E."/>
            <person name="Beaudet D."/>
            <person name="Noel J."/>
            <person name="Yildirir G."/>
            <person name="Ndikumana S."/>
            <person name="Charron P."/>
            <person name="St-Onge C."/>
            <person name="Giorgi J."/>
            <person name="Kruger M."/>
            <person name="Marton T."/>
            <person name="Ropars J."/>
            <person name="Grigoriev I.V."/>
            <person name="Hainaut M."/>
            <person name="Henrissat B."/>
            <person name="Roux C."/>
            <person name="Martin F."/>
            <person name="Corradi N."/>
        </authorList>
    </citation>
    <scope>NUCLEOTIDE SEQUENCE [LARGE SCALE GENOMIC DNA]</scope>
    <source>
        <strain evidence="1 2">DAOM 197198</strain>
    </source>
</reference>
<comment type="caution">
    <text evidence="1">The sequence shown here is derived from an EMBL/GenBank/DDBJ whole genome shotgun (WGS) entry which is preliminary data.</text>
</comment>
<keyword evidence="2" id="KW-1185">Reference proteome</keyword>
<dbReference type="EMBL" id="AUPC02000004">
    <property type="protein sequence ID" value="POG82607.1"/>
    <property type="molecule type" value="Genomic_DNA"/>
</dbReference>
<protein>
    <recommendedName>
        <fullName evidence="3">F-box domain-containing protein</fullName>
    </recommendedName>
</protein>
<gene>
    <name evidence="1" type="ORF">GLOIN_2v1762002</name>
</gene>
<dbReference type="AlphaFoldDB" id="A0A2H5S1P8"/>
<dbReference type="Gene3D" id="3.80.10.10">
    <property type="entry name" value="Ribonuclease Inhibitor"/>
    <property type="match status" value="1"/>
</dbReference>
<accession>A0A2H5S1P8</accession>